<keyword evidence="2" id="KW-1185">Reference proteome</keyword>
<name>A0A8M1GB69_URSMA</name>
<dbReference type="AlphaFoldDB" id="A0A8M1GB69"/>
<reference evidence="3" key="1">
    <citation type="submission" date="2025-08" db="UniProtKB">
        <authorList>
            <consortium name="RefSeq"/>
        </authorList>
    </citation>
    <scope>IDENTIFICATION</scope>
    <source>
        <tissue evidence="3">Whole blood</tissue>
    </source>
</reference>
<organism evidence="2 3">
    <name type="scientific">Ursus maritimus</name>
    <name type="common">Polar bear</name>
    <name type="synonym">Thalarctos maritimus</name>
    <dbReference type="NCBI Taxonomy" id="29073"/>
    <lineage>
        <taxon>Eukaryota</taxon>
        <taxon>Metazoa</taxon>
        <taxon>Chordata</taxon>
        <taxon>Craniata</taxon>
        <taxon>Vertebrata</taxon>
        <taxon>Euteleostomi</taxon>
        <taxon>Mammalia</taxon>
        <taxon>Eutheria</taxon>
        <taxon>Laurasiatheria</taxon>
        <taxon>Carnivora</taxon>
        <taxon>Caniformia</taxon>
        <taxon>Ursidae</taxon>
        <taxon>Ursus</taxon>
    </lineage>
</organism>
<sequence>MSKSHTLKHPGRVAVDAGVIKTFWERKIQLHTEQLQSEAMRMRRSALDRLRGEWAQMLEGRTKALQGPPEVATRPSLLGTEPFHTQDTTAA</sequence>
<dbReference type="PANTHER" id="PTHR40387">
    <property type="entry name" value="PROTEIN FAM240B"/>
    <property type="match status" value="1"/>
</dbReference>
<protein>
    <submittedName>
        <fullName evidence="3">Protein FAM240C</fullName>
    </submittedName>
</protein>
<dbReference type="KEGG" id="umr:121104299"/>
<accession>A0A8M1GB69</accession>
<evidence type="ECO:0000256" key="1">
    <source>
        <dbReference type="SAM" id="MobiDB-lite"/>
    </source>
</evidence>
<evidence type="ECO:0000313" key="3">
    <source>
        <dbReference type="RefSeq" id="XP_040492893.1"/>
    </source>
</evidence>
<evidence type="ECO:0000313" key="2">
    <source>
        <dbReference type="Proteomes" id="UP000261680"/>
    </source>
</evidence>
<gene>
    <name evidence="3" type="primary">FAM240C</name>
</gene>
<dbReference type="RefSeq" id="XP_040492893.1">
    <property type="nucleotide sequence ID" value="XM_040636959.1"/>
</dbReference>
<dbReference type="PANTHER" id="PTHR40387:SF4">
    <property type="entry name" value="PROTEIN FAM240C"/>
    <property type="match status" value="1"/>
</dbReference>
<dbReference type="InterPro" id="IPR040261">
    <property type="entry name" value="FAM240"/>
</dbReference>
<dbReference type="Proteomes" id="UP000261680">
    <property type="component" value="Unplaced"/>
</dbReference>
<feature type="region of interest" description="Disordered" evidence="1">
    <location>
        <begin position="61"/>
        <end position="91"/>
    </location>
</feature>
<dbReference type="OrthoDB" id="9426889at2759"/>
<dbReference type="GeneID" id="121104299"/>
<proteinExistence type="predicted"/>
<dbReference type="CTD" id="285095"/>